<evidence type="ECO:0000256" key="3">
    <source>
        <dbReference type="ARBA" id="ARBA00023157"/>
    </source>
</evidence>
<dbReference type="Proteomes" id="UP000030745">
    <property type="component" value="Unassembled WGS sequence"/>
</dbReference>
<dbReference type="PANTHER" id="PTHR11802:SF201">
    <property type="entry name" value="CARBOXYPEPTIDASE"/>
    <property type="match status" value="1"/>
</dbReference>
<keyword evidence="5" id="KW-0378">Hydrolase</keyword>
<keyword evidence="6" id="KW-0812">Transmembrane</keyword>
<sequence length="555" mass="61457">MLALVLLLLACSAVAAKDGAHAHAIEALPGYDDAKPINFNQYAGHLVLPSNGQKMFYWFVESESNPEVDPLVLWLNGGPGCSSLGGFFTELGPFVVESDLSVKRNPYAWNRKTNMLFLESPAGVGFSHPLLNATDYNDVTTADRAHEFLRLFFAEYSEFKNRPLYITGESYAGQYIPYLVAKLLESPLDGVNLEGMAIGNPVTDDVIDGNAYMEYYYTHGMISIETYDELRSVCKNDVGKYAGLYADTPCLKNPNVTCSNACESLVRDAIASVQTDNLNPYYIYGDVCLLQNSQVGALQYRKIPSGHRGPYAPCTDKFTEKYLRQPSVQAAIHVYGGVVPWTDCNEQIAGMYTRSTSALPLYPRILATDLKTLIYSGDADSVVNFIGTERWISRQGLRLNVLKKWHAWFGPDKQLAGYTQQYDGLTFATVKGAGHMVPATRPLHALYLFECFVFGDDVCRGFEYPKDNLEYLSGEDVSVDTSEASLMSTAVRRTVHAYVDEGSRFGSLLVLAAVTLVVFVAIKHWRRDAKSPDYYAHLTATNVPKYGDDCSCSSP</sequence>
<feature type="transmembrane region" description="Helical" evidence="6">
    <location>
        <begin position="505"/>
        <end position="522"/>
    </location>
</feature>
<dbReference type="OMA" id="CMTYERY"/>
<dbReference type="AlphaFoldDB" id="A0A067CQV1"/>
<dbReference type="RefSeq" id="XP_012197767.1">
    <property type="nucleotide sequence ID" value="XM_012342377.1"/>
</dbReference>
<dbReference type="GO" id="GO:0006508">
    <property type="term" value="P:proteolysis"/>
    <property type="evidence" value="ECO:0007669"/>
    <property type="project" value="UniProtKB-KW"/>
</dbReference>
<evidence type="ECO:0000256" key="5">
    <source>
        <dbReference type="RuleBase" id="RU361156"/>
    </source>
</evidence>
<evidence type="ECO:0000256" key="4">
    <source>
        <dbReference type="ARBA" id="ARBA00023180"/>
    </source>
</evidence>
<keyword evidence="6" id="KW-1133">Transmembrane helix</keyword>
<dbReference type="InterPro" id="IPR029058">
    <property type="entry name" value="AB_hydrolase_fold"/>
</dbReference>
<dbReference type="KEGG" id="spar:SPRG_19513"/>
<keyword evidence="8" id="KW-1185">Reference proteome</keyword>
<dbReference type="EC" id="3.4.16.-" evidence="5"/>
<dbReference type="OrthoDB" id="443318at2759"/>
<dbReference type="GeneID" id="24140864"/>
<protein>
    <recommendedName>
        <fullName evidence="5">Carboxypeptidase</fullName>
        <ecNumber evidence="5">3.4.16.-</ecNumber>
    </recommendedName>
</protein>
<keyword evidence="5" id="KW-0121">Carboxypeptidase</keyword>
<keyword evidence="6" id="KW-0472">Membrane</keyword>
<keyword evidence="2 5" id="KW-0732">Signal</keyword>
<dbReference type="InterPro" id="IPR018202">
    <property type="entry name" value="Ser_caboxypep_ser_AS"/>
</dbReference>
<keyword evidence="5" id="KW-0645">Protease</keyword>
<evidence type="ECO:0000256" key="1">
    <source>
        <dbReference type="ARBA" id="ARBA00009431"/>
    </source>
</evidence>
<name>A0A067CQV1_SAPPC</name>
<dbReference type="SUPFAM" id="SSF53474">
    <property type="entry name" value="alpha/beta-Hydrolases"/>
    <property type="match status" value="1"/>
</dbReference>
<reference evidence="7 8" key="1">
    <citation type="journal article" date="2013" name="PLoS Genet.">
        <title>Distinctive expansion of potential virulence genes in the genome of the oomycete fish pathogen Saprolegnia parasitica.</title>
        <authorList>
            <person name="Jiang R.H."/>
            <person name="de Bruijn I."/>
            <person name="Haas B.J."/>
            <person name="Belmonte R."/>
            <person name="Lobach L."/>
            <person name="Christie J."/>
            <person name="van den Ackerveken G."/>
            <person name="Bottin A."/>
            <person name="Bulone V."/>
            <person name="Diaz-Moreno S.M."/>
            <person name="Dumas B."/>
            <person name="Fan L."/>
            <person name="Gaulin E."/>
            <person name="Govers F."/>
            <person name="Grenville-Briggs L.J."/>
            <person name="Horner N.R."/>
            <person name="Levin J.Z."/>
            <person name="Mammella M."/>
            <person name="Meijer H.J."/>
            <person name="Morris P."/>
            <person name="Nusbaum C."/>
            <person name="Oome S."/>
            <person name="Phillips A.J."/>
            <person name="van Rooyen D."/>
            <person name="Rzeszutek E."/>
            <person name="Saraiva M."/>
            <person name="Secombes C.J."/>
            <person name="Seidl M.F."/>
            <person name="Snel B."/>
            <person name="Stassen J.H."/>
            <person name="Sykes S."/>
            <person name="Tripathy S."/>
            <person name="van den Berg H."/>
            <person name="Vega-Arreguin J.C."/>
            <person name="Wawra S."/>
            <person name="Young S.K."/>
            <person name="Zeng Q."/>
            <person name="Dieguez-Uribeondo J."/>
            <person name="Russ C."/>
            <person name="Tyler B.M."/>
            <person name="van West P."/>
        </authorList>
    </citation>
    <scope>NUCLEOTIDE SEQUENCE [LARGE SCALE GENOMIC DNA]</scope>
    <source>
        <strain evidence="7 8">CBS 223.65</strain>
    </source>
</reference>
<gene>
    <name evidence="7" type="ORF">SPRG_19513</name>
</gene>
<dbReference type="PRINTS" id="PR00724">
    <property type="entry name" value="CRBOXYPTASEC"/>
</dbReference>
<organism evidence="7 8">
    <name type="scientific">Saprolegnia parasitica (strain CBS 223.65)</name>
    <dbReference type="NCBI Taxonomy" id="695850"/>
    <lineage>
        <taxon>Eukaryota</taxon>
        <taxon>Sar</taxon>
        <taxon>Stramenopiles</taxon>
        <taxon>Oomycota</taxon>
        <taxon>Saprolegniomycetes</taxon>
        <taxon>Saprolegniales</taxon>
        <taxon>Saprolegniaceae</taxon>
        <taxon>Saprolegnia</taxon>
    </lineage>
</organism>
<dbReference type="PROSITE" id="PS00560">
    <property type="entry name" value="CARBOXYPEPT_SER_HIS"/>
    <property type="match status" value="1"/>
</dbReference>
<accession>A0A067CQV1</accession>
<dbReference type="VEuPathDB" id="FungiDB:SPRG_19513"/>
<dbReference type="FunFam" id="3.40.50.12670:FF:000002">
    <property type="entry name" value="Carboxypeptidase"/>
    <property type="match status" value="1"/>
</dbReference>
<dbReference type="Gene3D" id="3.40.50.1820">
    <property type="entry name" value="alpha/beta hydrolase"/>
    <property type="match status" value="1"/>
</dbReference>
<dbReference type="InterPro" id="IPR001563">
    <property type="entry name" value="Peptidase_S10"/>
</dbReference>
<comment type="similarity">
    <text evidence="1 5">Belongs to the peptidase S10 family.</text>
</comment>
<feature type="signal peptide" evidence="5">
    <location>
        <begin position="1"/>
        <end position="16"/>
    </location>
</feature>
<dbReference type="GO" id="GO:0004185">
    <property type="term" value="F:serine-type carboxypeptidase activity"/>
    <property type="evidence" value="ECO:0007669"/>
    <property type="project" value="UniProtKB-UniRule"/>
</dbReference>
<dbReference type="PROSITE" id="PS00131">
    <property type="entry name" value="CARBOXYPEPT_SER_SER"/>
    <property type="match status" value="1"/>
</dbReference>
<proteinExistence type="inferred from homology"/>
<evidence type="ECO:0000313" key="7">
    <source>
        <dbReference type="EMBL" id="KDO31610.1"/>
    </source>
</evidence>
<evidence type="ECO:0000256" key="2">
    <source>
        <dbReference type="ARBA" id="ARBA00022729"/>
    </source>
</evidence>
<dbReference type="PANTHER" id="PTHR11802">
    <property type="entry name" value="SERINE PROTEASE FAMILY S10 SERINE CARBOXYPEPTIDASE"/>
    <property type="match status" value="1"/>
</dbReference>
<dbReference type="Pfam" id="PF00450">
    <property type="entry name" value="Peptidase_S10"/>
    <property type="match status" value="1"/>
</dbReference>
<keyword evidence="3" id="KW-1015">Disulfide bond</keyword>
<dbReference type="FunFam" id="3.40.50.11320:FF:000002">
    <property type="entry name" value="Carboxypeptidase"/>
    <property type="match status" value="1"/>
</dbReference>
<feature type="chain" id="PRO_5005103549" description="Carboxypeptidase" evidence="5">
    <location>
        <begin position="17"/>
        <end position="555"/>
    </location>
</feature>
<evidence type="ECO:0000256" key="6">
    <source>
        <dbReference type="SAM" id="Phobius"/>
    </source>
</evidence>
<evidence type="ECO:0000313" key="8">
    <source>
        <dbReference type="Proteomes" id="UP000030745"/>
    </source>
</evidence>
<dbReference type="InterPro" id="IPR033124">
    <property type="entry name" value="Ser_caboxypep_his_AS"/>
</dbReference>
<dbReference type="EMBL" id="KK583197">
    <property type="protein sequence ID" value="KDO31610.1"/>
    <property type="molecule type" value="Genomic_DNA"/>
</dbReference>
<keyword evidence="4" id="KW-0325">Glycoprotein</keyword>